<accession>A0A6C0FAN7</accession>
<dbReference type="EMBL" id="MN738833">
    <property type="protein sequence ID" value="QHT38738.1"/>
    <property type="molecule type" value="Genomic_DNA"/>
</dbReference>
<dbReference type="AlphaFoldDB" id="A0A6C0FAN7"/>
<protein>
    <submittedName>
        <fullName evidence="1">Uncharacterized protein</fullName>
    </submittedName>
</protein>
<sequence>MPTHIFKESMDHDILFSFLQPICAVSNNHYIVNYESLKRAQFDEQYDNFIETIRPFYHLSKRKYLEPPMTYKRFLTIIRQICNYNSIPYKSIIKYAHSTSSVEYYIYFKDLSDCTLSPK</sequence>
<name>A0A6C0FAN7_9ZZZZ</name>
<reference evidence="1" key="1">
    <citation type="journal article" date="2020" name="Nature">
        <title>Giant virus diversity and host interactions through global metagenomics.</title>
        <authorList>
            <person name="Schulz F."/>
            <person name="Roux S."/>
            <person name="Paez-Espino D."/>
            <person name="Jungbluth S."/>
            <person name="Walsh D.A."/>
            <person name="Denef V.J."/>
            <person name="McMahon K.D."/>
            <person name="Konstantinidis K.T."/>
            <person name="Eloe-Fadrosh E.A."/>
            <person name="Kyrpides N.C."/>
            <person name="Woyke T."/>
        </authorList>
    </citation>
    <scope>NUCLEOTIDE SEQUENCE</scope>
    <source>
        <strain evidence="1">GVMAG-S-ERX556106-38</strain>
    </source>
</reference>
<organism evidence="1">
    <name type="scientific">viral metagenome</name>
    <dbReference type="NCBI Taxonomy" id="1070528"/>
    <lineage>
        <taxon>unclassified sequences</taxon>
        <taxon>metagenomes</taxon>
        <taxon>organismal metagenomes</taxon>
    </lineage>
</organism>
<evidence type="ECO:0000313" key="1">
    <source>
        <dbReference type="EMBL" id="QHT38738.1"/>
    </source>
</evidence>
<proteinExistence type="predicted"/>